<evidence type="ECO:0000256" key="1">
    <source>
        <dbReference type="ARBA" id="ARBA00004123"/>
    </source>
</evidence>
<keyword evidence="7 11" id="KW-0156">Chromatin regulator</keyword>
<sequence length="489" mass="53445">MENLRRLRTNTDFRNLDDPADKSFEPHPTDYPVTELEYPNTGASERFILVVPKDKDHYNPIMCLENTLHTIIEYYLTPAQRALFGTLPSNNLVDDDCPVPPPLIPHISTSEFTETSSPPSVISSASSPASSLLSESSSASSVSSATSLSSLSSLSSVSSLSSLASLSSLSALASHASQPSPSHPPSVNYLRLFQRAINKQDGPLFLKVMDAINALLRLLKYPPLPLDPFAPAPPNNLCAAVATWPRIPEKVLTRIVDETYQRAVGPHVAELKRYSAFSSEVYGELMPSFVAQIIATTGLGSDSLFVDLGSGVGNVVLQASLQTGCQSFGVEIMPDPAKIARSQLEQCKMRCRMWGVSMGEVELEEGDMLKSKRVDELVPKADVVLVNNKVFLESLNEAIRPKFLDLKEGAVVVSLKPFVSSQRLTGRNLDDISAIFQVTERPYYPGSVSWGNGSGSYFLHRVDREGYADRKAEFESSRNGSSRGTRSRR</sequence>
<comment type="similarity">
    <text evidence="11">Belongs to the class I-like SAM-binding methyltransferase superfamily. DOT1 family.</text>
</comment>
<feature type="compositionally biased region" description="Low complexity" evidence="12">
    <location>
        <begin position="477"/>
        <end position="489"/>
    </location>
</feature>
<dbReference type="OMA" id="PIMCLES"/>
<evidence type="ECO:0000256" key="4">
    <source>
        <dbReference type="ARBA" id="ARBA00022603"/>
    </source>
</evidence>
<feature type="region of interest" description="Disordered" evidence="12">
    <location>
        <begin position="1"/>
        <end position="30"/>
    </location>
</feature>
<keyword evidence="6 11" id="KW-0949">S-adenosyl-L-methionine</keyword>
<protein>
    <recommendedName>
        <fullName evidence="3 11">Histone-lysine N-methyltransferase, H3 lysine-79 specific</fullName>
        <ecNumber evidence="2 11">2.1.1.360</ecNumber>
    </recommendedName>
    <alternativeName>
        <fullName evidence="9 11">Histone H3-K79 methyltransferase</fullName>
    </alternativeName>
</protein>
<dbReference type="Pfam" id="PF08123">
    <property type="entry name" value="DOT1"/>
    <property type="match status" value="1"/>
</dbReference>
<evidence type="ECO:0000256" key="9">
    <source>
        <dbReference type="ARBA" id="ARBA00029821"/>
    </source>
</evidence>
<dbReference type="Gene3D" id="3.40.50.150">
    <property type="entry name" value="Vaccinia Virus protein VP39"/>
    <property type="match status" value="1"/>
</dbReference>
<comment type="miscellaneous">
    <text evidence="11">In contrast to other lysine histone methyltransferases, it does not contain a SET domain, suggesting the existence of another mechanism for methylation of lysine residues of histones.</text>
</comment>
<feature type="region of interest" description="Disordered" evidence="12">
    <location>
        <begin position="104"/>
        <end position="124"/>
    </location>
</feature>
<comment type="activity regulation">
    <text evidence="11">Ubiquitination of histone H2B to form H2BK123ub1 is required for efficient DOT1 methyltransferase activity on histone H3.</text>
</comment>
<dbReference type="InterPro" id="IPR029063">
    <property type="entry name" value="SAM-dependent_MTases_sf"/>
</dbReference>
<comment type="catalytic activity">
    <reaction evidence="10 11">
        <text>L-lysyl(79)-[histone H3] + 3 S-adenosyl-L-methionine = N(6),N(6),N(6)-trimethyl-L-lysyl(79)-[histone H3] + 3 S-adenosyl-L-homocysteine + 3 H(+)</text>
        <dbReference type="Rhea" id="RHEA:60328"/>
        <dbReference type="Rhea" id="RHEA-COMP:15549"/>
        <dbReference type="Rhea" id="RHEA-COMP:15552"/>
        <dbReference type="ChEBI" id="CHEBI:15378"/>
        <dbReference type="ChEBI" id="CHEBI:29969"/>
        <dbReference type="ChEBI" id="CHEBI:57856"/>
        <dbReference type="ChEBI" id="CHEBI:59789"/>
        <dbReference type="ChEBI" id="CHEBI:61961"/>
        <dbReference type="EC" id="2.1.1.360"/>
    </reaction>
</comment>
<keyword evidence="5 11" id="KW-0808">Transferase</keyword>
<evidence type="ECO:0000256" key="8">
    <source>
        <dbReference type="ARBA" id="ARBA00023242"/>
    </source>
</evidence>
<dbReference type="PROSITE" id="PS51569">
    <property type="entry name" value="DOT1"/>
    <property type="match status" value="1"/>
</dbReference>
<dbReference type="GO" id="GO:0032259">
    <property type="term" value="P:methylation"/>
    <property type="evidence" value="ECO:0007669"/>
    <property type="project" value="UniProtKB-KW"/>
</dbReference>
<dbReference type="GO" id="GO:0005634">
    <property type="term" value="C:nucleus"/>
    <property type="evidence" value="ECO:0007669"/>
    <property type="project" value="UniProtKB-SubCell"/>
</dbReference>
<feature type="region of interest" description="Disordered" evidence="12">
    <location>
        <begin position="470"/>
        <end position="489"/>
    </location>
</feature>
<proteinExistence type="inferred from homology"/>
<evidence type="ECO:0000256" key="5">
    <source>
        <dbReference type="ARBA" id="ARBA00022679"/>
    </source>
</evidence>
<dbReference type="GO" id="GO:0140956">
    <property type="term" value="F:histone H3K79 trimethyltransferase activity"/>
    <property type="evidence" value="ECO:0007669"/>
    <property type="project" value="UniProtKB-EC"/>
</dbReference>
<evidence type="ECO:0000256" key="7">
    <source>
        <dbReference type="ARBA" id="ARBA00022853"/>
    </source>
</evidence>
<feature type="compositionally biased region" description="Low complexity" evidence="12">
    <location>
        <begin position="108"/>
        <end position="124"/>
    </location>
</feature>
<keyword evidence="4 11" id="KW-0489">Methyltransferase</keyword>
<dbReference type="GO" id="GO:0000077">
    <property type="term" value="P:DNA damage checkpoint signaling"/>
    <property type="evidence" value="ECO:0007669"/>
    <property type="project" value="TreeGrafter"/>
</dbReference>
<dbReference type="Proteomes" id="UP000218811">
    <property type="component" value="Unassembled WGS sequence"/>
</dbReference>
<feature type="compositionally biased region" description="Basic and acidic residues" evidence="12">
    <location>
        <begin position="9"/>
        <end position="28"/>
    </location>
</feature>
<dbReference type="OrthoDB" id="443402at2759"/>
<evidence type="ECO:0000256" key="10">
    <source>
        <dbReference type="ARBA" id="ARBA00047770"/>
    </source>
</evidence>
<evidence type="ECO:0000256" key="6">
    <source>
        <dbReference type="ARBA" id="ARBA00022691"/>
    </source>
</evidence>
<evidence type="ECO:0000313" key="14">
    <source>
        <dbReference type="EMBL" id="PCH33057.1"/>
    </source>
</evidence>
<dbReference type="GO" id="GO:0006281">
    <property type="term" value="P:DNA repair"/>
    <property type="evidence" value="ECO:0007669"/>
    <property type="project" value="TreeGrafter"/>
</dbReference>
<keyword evidence="8 11" id="KW-0539">Nucleus</keyword>
<evidence type="ECO:0000313" key="15">
    <source>
        <dbReference type="Proteomes" id="UP000218811"/>
    </source>
</evidence>
<dbReference type="InterPro" id="IPR030445">
    <property type="entry name" value="H3-K79_meTrfase"/>
</dbReference>
<evidence type="ECO:0000256" key="12">
    <source>
        <dbReference type="SAM" id="MobiDB-lite"/>
    </source>
</evidence>
<organism evidence="14 15">
    <name type="scientific">Wolfiporia cocos (strain MD-104)</name>
    <name type="common">Brown rot fungus</name>
    <dbReference type="NCBI Taxonomy" id="742152"/>
    <lineage>
        <taxon>Eukaryota</taxon>
        <taxon>Fungi</taxon>
        <taxon>Dikarya</taxon>
        <taxon>Basidiomycota</taxon>
        <taxon>Agaricomycotina</taxon>
        <taxon>Agaricomycetes</taxon>
        <taxon>Polyporales</taxon>
        <taxon>Phaeolaceae</taxon>
        <taxon>Wolfiporia</taxon>
    </lineage>
</organism>
<evidence type="ECO:0000256" key="3">
    <source>
        <dbReference type="ARBA" id="ARBA00020987"/>
    </source>
</evidence>
<dbReference type="InterPro" id="IPR025789">
    <property type="entry name" value="DOT1_dom"/>
</dbReference>
<keyword evidence="15" id="KW-1185">Reference proteome</keyword>
<dbReference type="FunFam" id="3.40.50.150:FF:000033">
    <property type="entry name" value="Histone-lysine N-methyltransferase, H3 lysine-79 specific"/>
    <property type="match status" value="1"/>
</dbReference>
<comment type="subcellular location">
    <subcellularLocation>
        <location evidence="1 11">Nucleus</location>
    </subcellularLocation>
</comment>
<dbReference type="EMBL" id="KB467831">
    <property type="protein sequence ID" value="PCH33057.1"/>
    <property type="molecule type" value="Genomic_DNA"/>
</dbReference>
<dbReference type="SUPFAM" id="SSF53335">
    <property type="entry name" value="S-adenosyl-L-methionine-dependent methyltransferases"/>
    <property type="match status" value="1"/>
</dbReference>
<dbReference type="STRING" id="742152.A0A2H3JAU3"/>
<dbReference type="PANTHER" id="PTHR21451">
    <property type="entry name" value="HISTONE H3 METHYLTRANSFERASE"/>
    <property type="match status" value="1"/>
</dbReference>
<evidence type="ECO:0000256" key="2">
    <source>
        <dbReference type="ARBA" id="ARBA00012190"/>
    </source>
</evidence>
<accession>A0A2H3JAU3</accession>
<reference evidence="14 15" key="1">
    <citation type="journal article" date="2012" name="Science">
        <title>The Paleozoic origin of enzymatic lignin decomposition reconstructed from 31 fungal genomes.</title>
        <authorList>
            <person name="Floudas D."/>
            <person name="Binder M."/>
            <person name="Riley R."/>
            <person name="Barry K."/>
            <person name="Blanchette R.A."/>
            <person name="Henrissat B."/>
            <person name="Martinez A.T."/>
            <person name="Otillar R."/>
            <person name="Spatafora J.W."/>
            <person name="Yadav J.S."/>
            <person name="Aerts A."/>
            <person name="Benoit I."/>
            <person name="Boyd A."/>
            <person name="Carlson A."/>
            <person name="Copeland A."/>
            <person name="Coutinho P.M."/>
            <person name="de Vries R.P."/>
            <person name="Ferreira P."/>
            <person name="Findley K."/>
            <person name="Foster B."/>
            <person name="Gaskell J."/>
            <person name="Glotzer D."/>
            <person name="Gorecki P."/>
            <person name="Heitman J."/>
            <person name="Hesse C."/>
            <person name="Hori C."/>
            <person name="Igarashi K."/>
            <person name="Jurgens J.A."/>
            <person name="Kallen N."/>
            <person name="Kersten P."/>
            <person name="Kohler A."/>
            <person name="Kuees U."/>
            <person name="Kumar T.K.A."/>
            <person name="Kuo A."/>
            <person name="LaButti K."/>
            <person name="Larrondo L.F."/>
            <person name="Lindquist E."/>
            <person name="Ling A."/>
            <person name="Lombard V."/>
            <person name="Lucas S."/>
            <person name="Lundell T."/>
            <person name="Martin R."/>
            <person name="McLaughlin D.J."/>
            <person name="Morgenstern I."/>
            <person name="Morin E."/>
            <person name="Murat C."/>
            <person name="Nagy L.G."/>
            <person name="Nolan M."/>
            <person name="Ohm R.A."/>
            <person name="Patyshakuliyeva A."/>
            <person name="Rokas A."/>
            <person name="Ruiz-Duenas F.J."/>
            <person name="Sabat G."/>
            <person name="Salamov A."/>
            <person name="Samejima M."/>
            <person name="Schmutz J."/>
            <person name="Slot J.C."/>
            <person name="St John F."/>
            <person name="Stenlid J."/>
            <person name="Sun H."/>
            <person name="Sun S."/>
            <person name="Syed K."/>
            <person name="Tsang A."/>
            <person name="Wiebenga A."/>
            <person name="Young D."/>
            <person name="Pisabarro A."/>
            <person name="Eastwood D.C."/>
            <person name="Martin F."/>
            <person name="Cullen D."/>
            <person name="Grigoriev I.V."/>
            <person name="Hibbett D.S."/>
        </authorList>
    </citation>
    <scope>NUCLEOTIDE SEQUENCE [LARGE SCALE GENOMIC DNA]</scope>
    <source>
        <strain evidence="14 15">MD-104</strain>
    </source>
</reference>
<dbReference type="AlphaFoldDB" id="A0A2H3JAU3"/>
<name>A0A2H3JAU3_WOLCO</name>
<evidence type="ECO:0000259" key="13">
    <source>
        <dbReference type="PROSITE" id="PS51569"/>
    </source>
</evidence>
<dbReference type="PANTHER" id="PTHR21451:SF0">
    <property type="entry name" value="HISTONE-LYSINE N-METHYLTRANSFERASE, H3 LYSINE-79 SPECIFIC"/>
    <property type="match status" value="1"/>
</dbReference>
<gene>
    <name evidence="14" type="ORF">WOLCODRAFT_61913</name>
</gene>
<feature type="domain" description="DOT1" evidence="13">
    <location>
        <begin position="147"/>
        <end position="475"/>
    </location>
</feature>
<dbReference type="CDD" id="cd02440">
    <property type="entry name" value="AdoMet_MTases"/>
    <property type="match status" value="1"/>
</dbReference>
<comment type="function">
    <text evidence="11">Histone methyltransferase that specifically trimethylates histone H3 to form H3K79me3. This methylation is required for telomere silencing and for the pachytene checkpoint during the meiotic cell cycle by allowing the recruitment of RAD9 to double strand breaks. Nucleosomes are preferred as substrate compared to free histone.</text>
</comment>
<evidence type="ECO:0000256" key="11">
    <source>
        <dbReference type="RuleBase" id="RU271113"/>
    </source>
</evidence>
<dbReference type="EC" id="2.1.1.360" evidence="2 11"/>